<organism evidence="2">
    <name type="scientific">marine metagenome</name>
    <dbReference type="NCBI Taxonomy" id="408172"/>
    <lineage>
        <taxon>unclassified sequences</taxon>
        <taxon>metagenomes</taxon>
        <taxon>ecological metagenomes</taxon>
    </lineage>
</organism>
<reference evidence="2" key="1">
    <citation type="submission" date="2018-05" db="EMBL/GenBank/DDBJ databases">
        <authorList>
            <person name="Lanie J.A."/>
            <person name="Ng W.-L."/>
            <person name="Kazmierczak K.M."/>
            <person name="Andrzejewski T.M."/>
            <person name="Davidsen T.M."/>
            <person name="Wayne K.J."/>
            <person name="Tettelin H."/>
            <person name="Glass J.I."/>
            <person name="Rusch D."/>
            <person name="Podicherti R."/>
            <person name="Tsui H.-C.T."/>
            <person name="Winkler M.E."/>
        </authorList>
    </citation>
    <scope>NUCLEOTIDE SEQUENCE</scope>
</reference>
<proteinExistence type="predicted"/>
<dbReference type="EMBL" id="UINC01026492">
    <property type="protein sequence ID" value="SVB04045.1"/>
    <property type="molecule type" value="Genomic_DNA"/>
</dbReference>
<feature type="non-terminal residue" evidence="2">
    <location>
        <position position="307"/>
    </location>
</feature>
<dbReference type="InterPro" id="IPR036661">
    <property type="entry name" value="Luciferase-like_sf"/>
</dbReference>
<dbReference type="PANTHER" id="PTHR30137:SF6">
    <property type="entry name" value="LUCIFERASE-LIKE MONOOXYGENASE"/>
    <property type="match status" value="1"/>
</dbReference>
<dbReference type="Pfam" id="PF00296">
    <property type="entry name" value="Bac_luciferase"/>
    <property type="match status" value="1"/>
</dbReference>
<dbReference type="InterPro" id="IPR011251">
    <property type="entry name" value="Luciferase-like_dom"/>
</dbReference>
<feature type="domain" description="Luciferase-like" evidence="1">
    <location>
        <begin position="1"/>
        <end position="307"/>
    </location>
</feature>
<dbReference type="InterPro" id="IPR050766">
    <property type="entry name" value="Bact_Lucif_Oxidored"/>
</dbReference>
<dbReference type="GO" id="GO:0016705">
    <property type="term" value="F:oxidoreductase activity, acting on paired donors, with incorporation or reduction of molecular oxygen"/>
    <property type="evidence" value="ECO:0007669"/>
    <property type="project" value="InterPro"/>
</dbReference>
<protein>
    <recommendedName>
        <fullName evidence="1">Luciferase-like domain-containing protein</fullName>
    </recommendedName>
</protein>
<sequence length="307" mass="34518">MEFGLQFFPDIGPEIKAADVYWRECLQLTALADELEYTHIRTVEHHFQVYGGYSPAPHIFLTAAAMRCQKARLITGAVLPIFNHPLKIAGEIGMLDAISGGRLECGFARAFLPVEFQAFDRSLDESKARFFEGMEQVRQLLENENVTNKGEFHSFSNVTAFPRPTQKPRPPFWVAALITPESFEFAGKSGFNLMAIPLPGGKMNELIKIYREAWKNAGHEGRGKVMLAHHMFCHENHDTALEIAREPLNRYLKSLVNAASMWLTGSSSHDYPGYDKIIETLSKETADSQIEKSAAFIGSPERLVEQI</sequence>
<name>A0A382AR74_9ZZZZ</name>
<dbReference type="SUPFAM" id="SSF51679">
    <property type="entry name" value="Bacterial luciferase-like"/>
    <property type="match status" value="1"/>
</dbReference>
<accession>A0A382AR74</accession>
<evidence type="ECO:0000313" key="2">
    <source>
        <dbReference type="EMBL" id="SVB04045.1"/>
    </source>
</evidence>
<dbReference type="GO" id="GO:0005829">
    <property type="term" value="C:cytosol"/>
    <property type="evidence" value="ECO:0007669"/>
    <property type="project" value="TreeGrafter"/>
</dbReference>
<dbReference type="PANTHER" id="PTHR30137">
    <property type="entry name" value="LUCIFERASE-LIKE MONOOXYGENASE"/>
    <property type="match status" value="1"/>
</dbReference>
<dbReference type="AlphaFoldDB" id="A0A382AR74"/>
<dbReference type="Gene3D" id="3.20.20.30">
    <property type="entry name" value="Luciferase-like domain"/>
    <property type="match status" value="1"/>
</dbReference>
<gene>
    <name evidence="2" type="ORF">METZ01_LOCUS156899</name>
</gene>
<evidence type="ECO:0000259" key="1">
    <source>
        <dbReference type="Pfam" id="PF00296"/>
    </source>
</evidence>